<organism evidence="1 2">
    <name type="scientific">Aspergillus tanneri</name>
    <dbReference type="NCBI Taxonomy" id="1220188"/>
    <lineage>
        <taxon>Eukaryota</taxon>
        <taxon>Fungi</taxon>
        <taxon>Dikarya</taxon>
        <taxon>Ascomycota</taxon>
        <taxon>Pezizomycotina</taxon>
        <taxon>Eurotiomycetes</taxon>
        <taxon>Eurotiomycetidae</taxon>
        <taxon>Eurotiales</taxon>
        <taxon>Aspergillaceae</taxon>
        <taxon>Aspergillus</taxon>
        <taxon>Aspergillus subgen. Circumdati</taxon>
    </lineage>
</organism>
<evidence type="ECO:0000313" key="1">
    <source>
        <dbReference type="EMBL" id="THC89805.1"/>
    </source>
</evidence>
<comment type="caution">
    <text evidence="1">The sequence shown here is derived from an EMBL/GenBank/DDBJ whole genome shotgun (WGS) entry which is preliminary data.</text>
</comment>
<dbReference type="Proteomes" id="UP000308092">
    <property type="component" value="Unassembled WGS sequence"/>
</dbReference>
<name>A0A4S3J4W2_9EURO</name>
<accession>A0A4S3J4W2</accession>
<dbReference type="AlphaFoldDB" id="A0A4S3J4W2"/>
<gene>
    <name evidence="1" type="ORF">EYZ11_010744</name>
</gene>
<reference evidence="1 2" key="1">
    <citation type="submission" date="2019-03" db="EMBL/GenBank/DDBJ databases">
        <title>The genome sequence of a newly discovered highly antifungal drug resistant Aspergillus species, Aspergillus tanneri NIH 1004.</title>
        <authorList>
            <person name="Mounaud S."/>
            <person name="Singh I."/>
            <person name="Joardar V."/>
            <person name="Pakala S."/>
            <person name="Pakala S."/>
            <person name="Venepally P."/>
            <person name="Hoover J."/>
            <person name="Nierman W."/>
            <person name="Chung J."/>
            <person name="Losada L."/>
        </authorList>
    </citation>
    <scope>NUCLEOTIDE SEQUENCE [LARGE SCALE GENOMIC DNA]</scope>
    <source>
        <strain evidence="1 2">NIH1004</strain>
    </source>
</reference>
<keyword evidence="2" id="KW-1185">Reference proteome</keyword>
<sequence>MLPRCQCWALSRDELTTPTVVLYEYEHGYSAMVAAFPAAFTKATSVVVDMLVTVAFTELYALGLRPAVAVPESHAGSRAR</sequence>
<protein>
    <submittedName>
        <fullName evidence="1">Uncharacterized protein</fullName>
    </submittedName>
</protein>
<evidence type="ECO:0000313" key="2">
    <source>
        <dbReference type="Proteomes" id="UP000308092"/>
    </source>
</evidence>
<proteinExistence type="predicted"/>
<dbReference type="EMBL" id="SOSA01000601">
    <property type="protein sequence ID" value="THC89805.1"/>
    <property type="molecule type" value="Genomic_DNA"/>
</dbReference>
<dbReference type="VEuPathDB" id="FungiDB:EYZ11_010744"/>